<evidence type="ECO:0000256" key="2">
    <source>
        <dbReference type="ARBA" id="ARBA00022777"/>
    </source>
</evidence>
<comment type="caution">
    <text evidence="4">The sequence shown here is derived from an EMBL/GenBank/DDBJ whole genome shotgun (WGS) entry which is preliminary data.</text>
</comment>
<gene>
    <name evidence="4" type="primary">psuK</name>
    <name evidence="4" type="ORF">CLTHE_15420</name>
</gene>
<dbReference type="CDD" id="cd01941">
    <property type="entry name" value="YeiC_kinase_like"/>
    <property type="match status" value="1"/>
</dbReference>
<dbReference type="EC" id="2.7.1.83" evidence="4"/>
<evidence type="ECO:0000313" key="5">
    <source>
        <dbReference type="Proteomes" id="UP000191448"/>
    </source>
</evidence>
<organism evidence="4 5">
    <name type="scientific">Clostridium thermobutyricum DSM 4928</name>
    <dbReference type="NCBI Taxonomy" id="1121339"/>
    <lineage>
        <taxon>Bacteria</taxon>
        <taxon>Bacillati</taxon>
        <taxon>Bacillota</taxon>
        <taxon>Clostridia</taxon>
        <taxon>Eubacteriales</taxon>
        <taxon>Clostridiaceae</taxon>
        <taxon>Clostridium</taxon>
    </lineage>
</organism>
<dbReference type="PANTHER" id="PTHR10584">
    <property type="entry name" value="SUGAR KINASE"/>
    <property type="match status" value="1"/>
</dbReference>
<dbReference type="PANTHER" id="PTHR10584:SF166">
    <property type="entry name" value="RIBOKINASE"/>
    <property type="match status" value="1"/>
</dbReference>
<keyword evidence="2 4" id="KW-0418">Kinase</keyword>
<dbReference type="OrthoDB" id="9806249at2"/>
<dbReference type="InterPro" id="IPR011611">
    <property type="entry name" value="PfkB_dom"/>
</dbReference>
<dbReference type="RefSeq" id="WP_080022729.1">
    <property type="nucleotide sequence ID" value="NZ_LTAY01000037.1"/>
</dbReference>
<evidence type="ECO:0000313" key="4">
    <source>
        <dbReference type="EMBL" id="OPX47970.1"/>
    </source>
</evidence>
<dbReference type="Gene3D" id="3.40.1190.20">
    <property type="match status" value="1"/>
</dbReference>
<sequence length="316" mass="35194">MTNNDSYILVMGASIVDILGFCRNKYTEKDSIPGNIKISLGGVCRNIAENLARVGVNTKFISIIGDDENGRSILENSKLIGYDMKDSLLLDNGCTPTYMAILDETGEMISAIVDMESLGAMDRDFIDSKGEKIKNAEYTILDADDAELLEYILTTYKGKTKFVLDPVSAVKAEKLPHLVKYFHTIKPNRYEAEILCGFKIKNDEDLKKAGRYFLDQGVTNVFISLDADGIYYLNAKEEGKIKAIDVQVKNTTGAGDSFVAGLGYGYMKGLSIKETVKYAIAMSIVTISHEDTINPKMCEDYVDYYLDKIVWEETEL</sequence>
<dbReference type="InterPro" id="IPR029056">
    <property type="entry name" value="Ribokinase-like"/>
</dbReference>
<feature type="domain" description="Carbohydrate kinase PfkB" evidence="3">
    <location>
        <begin position="7"/>
        <end position="295"/>
    </location>
</feature>
<dbReference type="AlphaFoldDB" id="A0A1V4SVB7"/>
<dbReference type="EMBL" id="LTAY01000037">
    <property type="protein sequence ID" value="OPX47970.1"/>
    <property type="molecule type" value="Genomic_DNA"/>
</dbReference>
<protein>
    <submittedName>
        <fullName evidence="4">Pseudouridine kinase</fullName>
        <ecNumber evidence="4">2.7.1.83</ecNumber>
    </submittedName>
</protein>
<name>A0A1V4SVB7_9CLOT</name>
<dbReference type="Proteomes" id="UP000191448">
    <property type="component" value="Unassembled WGS sequence"/>
</dbReference>
<keyword evidence="1 4" id="KW-0808">Transferase</keyword>
<accession>A0A1V4SVB7</accession>
<proteinExistence type="predicted"/>
<evidence type="ECO:0000259" key="3">
    <source>
        <dbReference type="Pfam" id="PF00294"/>
    </source>
</evidence>
<evidence type="ECO:0000256" key="1">
    <source>
        <dbReference type="ARBA" id="ARBA00022679"/>
    </source>
</evidence>
<dbReference type="GO" id="GO:0050225">
    <property type="term" value="F:pseudouridine kinase activity"/>
    <property type="evidence" value="ECO:0007669"/>
    <property type="project" value="UniProtKB-EC"/>
</dbReference>
<reference evidence="4 5" key="1">
    <citation type="submission" date="2016-02" db="EMBL/GenBank/DDBJ databases">
        <title>Genome sequence of Clostridium thermobutyricum DSM 4928.</title>
        <authorList>
            <person name="Poehlein A."/>
            <person name="Daniel R."/>
        </authorList>
    </citation>
    <scope>NUCLEOTIDE SEQUENCE [LARGE SCALE GENOMIC DNA]</scope>
    <source>
        <strain evidence="4 5">DSM 4928</strain>
    </source>
</reference>
<dbReference type="SUPFAM" id="SSF53613">
    <property type="entry name" value="Ribokinase-like"/>
    <property type="match status" value="1"/>
</dbReference>
<dbReference type="Pfam" id="PF00294">
    <property type="entry name" value="PfkB"/>
    <property type="match status" value="1"/>
</dbReference>